<organism evidence="2 3">
    <name type="scientific">Mycena sanguinolenta</name>
    <dbReference type="NCBI Taxonomy" id="230812"/>
    <lineage>
        <taxon>Eukaryota</taxon>
        <taxon>Fungi</taxon>
        <taxon>Dikarya</taxon>
        <taxon>Basidiomycota</taxon>
        <taxon>Agaricomycotina</taxon>
        <taxon>Agaricomycetes</taxon>
        <taxon>Agaricomycetidae</taxon>
        <taxon>Agaricales</taxon>
        <taxon>Marasmiineae</taxon>
        <taxon>Mycenaceae</taxon>
        <taxon>Mycena</taxon>
    </lineage>
</organism>
<feature type="domain" description="Enoyl reductase (ER)" evidence="1">
    <location>
        <begin position="14"/>
        <end position="337"/>
    </location>
</feature>
<sequence length="343" mass="36573">MATYSAWFVTKRGHPAQALQLKTDLPIPTKLPRDHVLIKVQAVALNPVDYKIMRALPSFIARRPHVAGMEFAGVVVEANGTEFSSGDKVFGPSTWPRPGVLAEYVVLPTSSLAKTPPNVSAVEAAGVSIVTMTAYQGLVKYLHVESGQTVFVNGGSSGVGSAAIQICKSMGCKVVATASAKNKDLLLSLGVDEFIDYTAAPLVEQLLANPPSPKFHALYDAVGLTDPALYLNCASYLAPGGMYLSAGTLPHSWKEFGGLLRQAFEGHLRPAWLGGVPRKFGAITVDFGNKEIEACRDLIAKGAVKPVLDSVHLFDQEGVTKAFEKLMTSHAKGKVVIKVSDDE</sequence>
<gene>
    <name evidence="2" type="ORF">MSAN_00787600</name>
</gene>
<dbReference type="AlphaFoldDB" id="A0A8H7DBZ4"/>
<dbReference type="InterPro" id="IPR011032">
    <property type="entry name" value="GroES-like_sf"/>
</dbReference>
<dbReference type="InterPro" id="IPR020843">
    <property type="entry name" value="ER"/>
</dbReference>
<dbReference type="InterPro" id="IPR050700">
    <property type="entry name" value="YIM1/Zinc_Alcohol_DH_Fams"/>
</dbReference>
<dbReference type="GO" id="GO:0016491">
    <property type="term" value="F:oxidoreductase activity"/>
    <property type="evidence" value="ECO:0007669"/>
    <property type="project" value="InterPro"/>
</dbReference>
<dbReference type="Pfam" id="PF08240">
    <property type="entry name" value="ADH_N"/>
    <property type="match status" value="1"/>
</dbReference>
<dbReference type="GO" id="GO:0005739">
    <property type="term" value="C:mitochondrion"/>
    <property type="evidence" value="ECO:0007669"/>
    <property type="project" value="TreeGrafter"/>
</dbReference>
<dbReference type="InterPro" id="IPR013154">
    <property type="entry name" value="ADH-like_N"/>
</dbReference>
<dbReference type="PANTHER" id="PTHR11695">
    <property type="entry name" value="ALCOHOL DEHYDROGENASE RELATED"/>
    <property type="match status" value="1"/>
</dbReference>
<dbReference type="SUPFAM" id="SSF51735">
    <property type="entry name" value="NAD(P)-binding Rossmann-fold domains"/>
    <property type="match status" value="1"/>
</dbReference>
<dbReference type="CDD" id="cd08267">
    <property type="entry name" value="MDR1"/>
    <property type="match status" value="1"/>
</dbReference>
<name>A0A8H7DBZ4_9AGAR</name>
<proteinExistence type="predicted"/>
<dbReference type="PANTHER" id="PTHR11695:SF294">
    <property type="entry name" value="RETICULON-4-INTERACTING PROTEIN 1, MITOCHONDRIAL"/>
    <property type="match status" value="1"/>
</dbReference>
<keyword evidence="3" id="KW-1185">Reference proteome</keyword>
<evidence type="ECO:0000313" key="2">
    <source>
        <dbReference type="EMBL" id="KAF7367257.1"/>
    </source>
</evidence>
<dbReference type="Gene3D" id="3.40.50.720">
    <property type="entry name" value="NAD(P)-binding Rossmann-like Domain"/>
    <property type="match status" value="1"/>
</dbReference>
<dbReference type="Pfam" id="PF13602">
    <property type="entry name" value="ADH_zinc_N_2"/>
    <property type="match status" value="1"/>
</dbReference>
<dbReference type="OrthoDB" id="3509362at2759"/>
<dbReference type="SUPFAM" id="SSF50129">
    <property type="entry name" value="GroES-like"/>
    <property type="match status" value="1"/>
</dbReference>
<accession>A0A8H7DBZ4</accession>
<dbReference type="Gene3D" id="3.90.180.10">
    <property type="entry name" value="Medium-chain alcohol dehydrogenases, catalytic domain"/>
    <property type="match status" value="1"/>
</dbReference>
<dbReference type="EMBL" id="JACAZH010000005">
    <property type="protein sequence ID" value="KAF7367257.1"/>
    <property type="molecule type" value="Genomic_DNA"/>
</dbReference>
<evidence type="ECO:0000259" key="1">
    <source>
        <dbReference type="SMART" id="SM00829"/>
    </source>
</evidence>
<evidence type="ECO:0000313" key="3">
    <source>
        <dbReference type="Proteomes" id="UP000623467"/>
    </source>
</evidence>
<reference evidence="2" key="1">
    <citation type="submission" date="2020-05" db="EMBL/GenBank/DDBJ databases">
        <title>Mycena genomes resolve the evolution of fungal bioluminescence.</title>
        <authorList>
            <person name="Tsai I.J."/>
        </authorList>
    </citation>
    <scope>NUCLEOTIDE SEQUENCE</scope>
    <source>
        <strain evidence="2">160909Yilan</strain>
    </source>
</reference>
<protein>
    <submittedName>
        <fullName evidence="2">Quinone oxidoreductase</fullName>
    </submittedName>
</protein>
<dbReference type="InterPro" id="IPR036291">
    <property type="entry name" value="NAD(P)-bd_dom_sf"/>
</dbReference>
<dbReference type="SMART" id="SM00829">
    <property type="entry name" value="PKS_ER"/>
    <property type="match status" value="1"/>
</dbReference>
<dbReference type="Proteomes" id="UP000623467">
    <property type="component" value="Unassembled WGS sequence"/>
</dbReference>
<comment type="caution">
    <text evidence="2">The sequence shown here is derived from an EMBL/GenBank/DDBJ whole genome shotgun (WGS) entry which is preliminary data.</text>
</comment>